<evidence type="ECO:0000313" key="12">
    <source>
        <dbReference type="EMBL" id="KAF6812705.1"/>
    </source>
</evidence>
<feature type="domain" description="Protein kinase" evidence="10">
    <location>
        <begin position="204"/>
        <end position="627"/>
    </location>
</feature>
<dbReference type="AlphaFoldDB" id="A0A8H6MYB5"/>
<dbReference type="PANTHER" id="PTHR24356:SF400">
    <property type="entry name" value="SERINE_THREONINE-PROTEIN KINASE CBK1"/>
    <property type="match status" value="1"/>
</dbReference>
<sequence length="680" mass="78979">MYTQQLYHHAGTSASSPHPPQPVVTIEANNMFPNDYREFDNQTLPNLFPQSDRLPSVVKQAHLPKFLRLEAKFRSKATNKSSGSTVQKLLQTAKLAKRCFSPRGPRHLIGPDGQTSASDSQDEEDGIEQRFSKIQTIERVAAAKIFLETYFEEALSGDQAAREMSVEELRNRLHEEMIPFDEMYDCETRFIQLKNAYRREQRVAKARSFLGKGSFGVVKLVRKHQEPYSSHPFSPEPSKVFAMKVIRKSDMLRSCQEGHLRAERDFMATAWNSNWVVPLIQSFQDSTNLYLLMDYMPGGDFLGLLIRENVLDEPRARFYIAEMLVCVEEVHNLGYIHRDVKPDNFLIGADGHLKISDFGLAFNDQWYHDTTYYQSHRQSLLRHYGIELDGDYEDRQTCRDGAQKRHSPQSRASKHEPPPEIVQSSWNLQAHERSSNDLEVLGLRMVDDLLDWRAGATSRSYARSNVGTSQYMAPEVIRGEKYDGRYDYWSIGIILYECIYGYTPFFSDKGRQYTKHNILFDGVEWSTLRFVRPEWVPQITSFSDTQYFDDEEAVSDRTESVDPYAVEVLPIKEEIIVGLRRFGERRVMKETIRRYGRKEHRRPRDKLLRDPETKEEVMRIRKQTAFLGYSWLRPPTPLLAETLPEVVYDQAAFGVASIEYMPRYEFDAQRVATMLAPQTW</sequence>
<comment type="caution">
    <text evidence="12">The sequence shown here is derived from an EMBL/GenBank/DDBJ whole genome shotgun (WGS) entry which is preliminary data.</text>
</comment>
<dbReference type="GO" id="GO:0035556">
    <property type="term" value="P:intracellular signal transduction"/>
    <property type="evidence" value="ECO:0007669"/>
    <property type="project" value="TreeGrafter"/>
</dbReference>
<feature type="region of interest" description="Disordered" evidence="9">
    <location>
        <begin position="399"/>
        <end position="420"/>
    </location>
</feature>
<dbReference type="InterPro" id="IPR000961">
    <property type="entry name" value="AGC-kinase_C"/>
</dbReference>
<dbReference type="InterPro" id="IPR008271">
    <property type="entry name" value="Ser/Thr_kinase_AS"/>
</dbReference>
<dbReference type="PROSITE" id="PS51285">
    <property type="entry name" value="AGC_KINASE_CTER"/>
    <property type="match status" value="1"/>
</dbReference>
<keyword evidence="5" id="KW-0418">Kinase</keyword>
<keyword evidence="3" id="KW-0808">Transferase</keyword>
<evidence type="ECO:0000256" key="1">
    <source>
        <dbReference type="ARBA" id="ARBA00012513"/>
    </source>
</evidence>
<dbReference type="GO" id="GO:0004674">
    <property type="term" value="F:protein serine/threonine kinase activity"/>
    <property type="evidence" value="ECO:0007669"/>
    <property type="project" value="UniProtKB-KW"/>
</dbReference>
<keyword evidence="13" id="KW-1185">Reference proteome</keyword>
<feature type="region of interest" description="Disordered" evidence="9">
    <location>
        <begin position="101"/>
        <end position="127"/>
    </location>
</feature>
<comment type="catalytic activity">
    <reaction evidence="7">
        <text>L-threonyl-[protein] + ATP = O-phospho-L-threonyl-[protein] + ADP + H(+)</text>
        <dbReference type="Rhea" id="RHEA:46608"/>
        <dbReference type="Rhea" id="RHEA-COMP:11060"/>
        <dbReference type="Rhea" id="RHEA-COMP:11605"/>
        <dbReference type="ChEBI" id="CHEBI:15378"/>
        <dbReference type="ChEBI" id="CHEBI:30013"/>
        <dbReference type="ChEBI" id="CHEBI:30616"/>
        <dbReference type="ChEBI" id="CHEBI:61977"/>
        <dbReference type="ChEBI" id="CHEBI:456216"/>
        <dbReference type="EC" id="2.7.11.1"/>
    </reaction>
</comment>
<evidence type="ECO:0000256" key="8">
    <source>
        <dbReference type="ARBA" id="ARBA00048679"/>
    </source>
</evidence>
<dbReference type="InterPro" id="IPR011009">
    <property type="entry name" value="Kinase-like_dom_sf"/>
</dbReference>
<gene>
    <name evidence="12" type="ORF">CSOJ01_05001</name>
</gene>
<accession>A0A8H6MYB5</accession>
<dbReference type="SMART" id="SM00220">
    <property type="entry name" value="S_TKc"/>
    <property type="match status" value="1"/>
</dbReference>
<dbReference type="InterPro" id="IPR000719">
    <property type="entry name" value="Prot_kinase_dom"/>
</dbReference>
<dbReference type="PROSITE" id="PS50011">
    <property type="entry name" value="PROTEIN_KINASE_DOM"/>
    <property type="match status" value="1"/>
</dbReference>
<dbReference type="PANTHER" id="PTHR24356">
    <property type="entry name" value="SERINE/THREONINE-PROTEIN KINASE"/>
    <property type="match status" value="1"/>
</dbReference>
<reference evidence="12 13" key="1">
    <citation type="journal article" date="2020" name="Phytopathology">
        <title>Genome Sequence Resources of Colletotrichum truncatum, C. plurivorum, C. musicola, and C. sojae: Four Species Pathogenic to Soybean (Glycine max).</title>
        <authorList>
            <person name="Rogerio F."/>
            <person name="Boufleur T.R."/>
            <person name="Ciampi-Guillardi M."/>
            <person name="Sukno S.A."/>
            <person name="Thon M.R."/>
            <person name="Massola Junior N.S."/>
            <person name="Baroncelli R."/>
        </authorList>
    </citation>
    <scope>NUCLEOTIDE SEQUENCE [LARGE SCALE GENOMIC DNA]</scope>
    <source>
        <strain evidence="12 13">LFN0009</strain>
    </source>
</reference>
<feature type="domain" description="AGC-kinase C-terminal" evidence="11">
    <location>
        <begin position="521"/>
        <end position="641"/>
    </location>
</feature>
<keyword evidence="4" id="KW-0547">Nucleotide-binding</keyword>
<keyword evidence="2" id="KW-0723">Serine/threonine-protein kinase</keyword>
<evidence type="ECO:0000256" key="2">
    <source>
        <dbReference type="ARBA" id="ARBA00022527"/>
    </source>
</evidence>
<dbReference type="Proteomes" id="UP000652219">
    <property type="component" value="Unassembled WGS sequence"/>
</dbReference>
<feature type="compositionally biased region" description="Polar residues" evidence="9">
    <location>
        <begin position="1"/>
        <end position="16"/>
    </location>
</feature>
<comment type="catalytic activity">
    <reaction evidence="8">
        <text>L-seryl-[protein] + ATP = O-phospho-L-seryl-[protein] + ADP + H(+)</text>
        <dbReference type="Rhea" id="RHEA:17989"/>
        <dbReference type="Rhea" id="RHEA-COMP:9863"/>
        <dbReference type="Rhea" id="RHEA-COMP:11604"/>
        <dbReference type="ChEBI" id="CHEBI:15378"/>
        <dbReference type="ChEBI" id="CHEBI:29999"/>
        <dbReference type="ChEBI" id="CHEBI:30616"/>
        <dbReference type="ChEBI" id="CHEBI:83421"/>
        <dbReference type="ChEBI" id="CHEBI:456216"/>
        <dbReference type="EC" id="2.7.11.1"/>
    </reaction>
</comment>
<keyword evidence="6" id="KW-0067">ATP-binding</keyword>
<protein>
    <recommendedName>
        <fullName evidence="1">non-specific serine/threonine protein kinase</fullName>
        <ecNumber evidence="1">2.7.11.1</ecNumber>
    </recommendedName>
</protein>
<name>A0A8H6MYB5_9PEZI</name>
<evidence type="ECO:0000313" key="13">
    <source>
        <dbReference type="Proteomes" id="UP000652219"/>
    </source>
</evidence>
<dbReference type="Gene3D" id="1.10.510.10">
    <property type="entry name" value="Transferase(Phosphotransferase) domain 1"/>
    <property type="match status" value="2"/>
</dbReference>
<dbReference type="EC" id="2.7.11.1" evidence="1"/>
<dbReference type="EMBL" id="WIGN01000060">
    <property type="protein sequence ID" value="KAF6812705.1"/>
    <property type="molecule type" value="Genomic_DNA"/>
</dbReference>
<dbReference type="InterPro" id="IPR050236">
    <property type="entry name" value="Ser_Thr_kinase_AGC"/>
</dbReference>
<evidence type="ECO:0000256" key="6">
    <source>
        <dbReference type="ARBA" id="ARBA00022840"/>
    </source>
</evidence>
<evidence type="ECO:0000256" key="9">
    <source>
        <dbReference type="SAM" id="MobiDB-lite"/>
    </source>
</evidence>
<dbReference type="Gene3D" id="3.30.200.20">
    <property type="entry name" value="Phosphorylase Kinase, domain 1"/>
    <property type="match status" value="1"/>
</dbReference>
<evidence type="ECO:0000256" key="5">
    <source>
        <dbReference type="ARBA" id="ARBA00022777"/>
    </source>
</evidence>
<feature type="region of interest" description="Disordered" evidence="9">
    <location>
        <begin position="1"/>
        <end position="22"/>
    </location>
</feature>
<dbReference type="GO" id="GO:0005524">
    <property type="term" value="F:ATP binding"/>
    <property type="evidence" value="ECO:0007669"/>
    <property type="project" value="UniProtKB-KW"/>
</dbReference>
<evidence type="ECO:0000256" key="4">
    <source>
        <dbReference type="ARBA" id="ARBA00022741"/>
    </source>
</evidence>
<dbReference type="SUPFAM" id="SSF56112">
    <property type="entry name" value="Protein kinase-like (PK-like)"/>
    <property type="match status" value="1"/>
</dbReference>
<evidence type="ECO:0000259" key="11">
    <source>
        <dbReference type="PROSITE" id="PS51285"/>
    </source>
</evidence>
<dbReference type="PROSITE" id="PS00108">
    <property type="entry name" value="PROTEIN_KINASE_ST"/>
    <property type="match status" value="1"/>
</dbReference>
<evidence type="ECO:0000256" key="7">
    <source>
        <dbReference type="ARBA" id="ARBA00047899"/>
    </source>
</evidence>
<dbReference type="Pfam" id="PF00069">
    <property type="entry name" value="Pkinase"/>
    <property type="match status" value="2"/>
</dbReference>
<proteinExistence type="predicted"/>
<evidence type="ECO:0000259" key="10">
    <source>
        <dbReference type="PROSITE" id="PS50011"/>
    </source>
</evidence>
<organism evidence="12 13">
    <name type="scientific">Colletotrichum sojae</name>
    <dbReference type="NCBI Taxonomy" id="2175907"/>
    <lineage>
        <taxon>Eukaryota</taxon>
        <taxon>Fungi</taxon>
        <taxon>Dikarya</taxon>
        <taxon>Ascomycota</taxon>
        <taxon>Pezizomycotina</taxon>
        <taxon>Sordariomycetes</taxon>
        <taxon>Hypocreomycetidae</taxon>
        <taxon>Glomerellales</taxon>
        <taxon>Glomerellaceae</taxon>
        <taxon>Colletotrichum</taxon>
        <taxon>Colletotrichum orchidearum species complex</taxon>
    </lineage>
</organism>
<evidence type="ECO:0000256" key="3">
    <source>
        <dbReference type="ARBA" id="ARBA00022679"/>
    </source>
</evidence>